<dbReference type="EMBL" id="JAOANI010000028">
    <property type="protein sequence ID" value="MCT7360658.1"/>
    <property type="molecule type" value="Genomic_DNA"/>
</dbReference>
<reference evidence="5" key="2">
    <citation type="submission" date="2022-08" db="EMBL/GenBank/DDBJ databases">
        <authorList>
            <person name="Dong C."/>
        </authorList>
    </citation>
    <scope>NUCLEOTIDE SEQUENCE</scope>
    <source>
        <strain evidence="5">59MF3M-4</strain>
    </source>
</reference>
<dbReference type="CDD" id="cd01007">
    <property type="entry name" value="PBP2_BvgS_HisK_like"/>
    <property type="match status" value="1"/>
</dbReference>
<keyword evidence="3" id="KW-0472">Membrane</keyword>
<keyword evidence="6" id="KW-1185">Reference proteome</keyword>
<feature type="domain" description="Solute-binding protein family 3/N-terminal" evidence="4">
    <location>
        <begin position="295"/>
        <end position="516"/>
    </location>
</feature>
<sequence length="631" mass="71058">MHWLDKTHHQYPRSAAVLQFHLSVAVVLVTLITAAVALGLHYYFSRALVLDSVTARYQQTAATARDYLSNLDSNALQTTRVLAQYPQLVEGQWVNRATPALFAEVMRNNPVLYAIYIGFSNGNLYELVNLNSSDAVRRQLKAAPADRWAAIIVTGSGEQRRRRFEFYDEQLQPTFVREEPSDYNASQRLWYTSAQHGSVNKTPPYLFQHLQAPGQSYSTQLDGGQAVLAVDVAFSTLNAHLRSQPLSVDGEIFLYQQSGEIIASNAEAQNEERLPQTELFALSDEQARYINSLGRLRISNETDWPPIDFALSAEPRGYSIDLLRVIAQMTGLNIEFVNGYAWPELMELFRSGELEILQPVLSRQQLSGALTQPFLQLPYAVVQRQNDVEINSLQQLTGKVLAIPSGWTVANIIRSNYPQIKLLEVSNARSALEAVSQGKADATLDMALTLQLTADQYFIGGLRFNRQVQGLELLPQGLKLLTQEKLQPLADILDQVLASIRPETWQFLYDKWLAEETGVTVPAVVPYPQLISMAQHSATQNRLEQTTINGQPYYIFASTFDRRKSPREHFAFVISEQRLFANSSREVWLSVLIIAALWLLLMPVILLVFVLRPLRAFSRNVAEEFGTQEPG</sequence>
<gene>
    <name evidence="5" type="ORF">NYR02_16680</name>
</gene>
<dbReference type="RefSeq" id="WP_260977487.1">
    <property type="nucleotide sequence ID" value="NZ_JAOANI010000028.1"/>
</dbReference>
<dbReference type="SMART" id="SM00062">
    <property type="entry name" value="PBPb"/>
    <property type="match status" value="1"/>
</dbReference>
<evidence type="ECO:0000256" key="3">
    <source>
        <dbReference type="SAM" id="Phobius"/>
    </source>
</evidence>
<reference evidence="5" key="1">
    <citation type="journal article" date="2022" name="Front. Microbiol.">
        <title>Genome-based taxonomic rearrangement of Oceanobacter-related bacteria including the description of Thalassolituus hydrocarbonoclasticus sp. nov. and Thalassolituus pacificus sp. nov. and emended description of the genus Thalassolituus.</title>
        <authorList>
            <person name="Dong C."/>
            <person name="Wei L."/>
            <person name="Wang J."/>
            <person name="Lai Q."/>
            <person name="Huang Z."/>
            <person name="Shao Z."/>
        </authorList>
    </citation>
    <scope>NUCLEOTIDE SEQUENCE</scope>
    <source>
        <strain evidence="5">59MF3M-4</strain>
    </source>
</reference>
<proteinExistence type="inferred from homology"/>
<dbReference type="InterPro" id="IPR001638">
    <property type="entry name" value="Solute-binding_3/MltF_N"/>
</dbReference>
<evidence type="ECO:0000256" key="1">
    <source>
        <dbReference type="ARBA" id="ARBA00010333"/>
    </source>
</evidence>
<protein>
    <submittedName>
        <fullName evidence="5">Transporter substrate-binding domain-containing protein</fullName>
    </submittedName>
</protein>
<keyword evidence="3" id="KW-1133">Transmembrane helix</keyword>
<accession>A0A9X2WHW5</accession>
<dbReference type="SUPFAM" id="SSF53850">
    <property type="entry name" value="Periplasmic binding protein-like II"/>
    <property type="match status" value="1"/>
</dbReference>
<dbReference type="Pfam" id="PF00497">
    <property type="entry name" value="SBP_bac_3"/>
    <property type="match status" value="1"/>
</dbReference>
<organism evidence="5 6">
    <name type="scientific">Thalassolituus pacificus</name>
    <dbReference type="NCBI Taxonomy" id="2975440"/>
    <lineage>
        <taxon>Bacteria</taxon>
        <taxon>Pseudomonadati</taxon>
        <taxon>Pseudomonadota</taxon>
        <taxon>Gammaproteobacteria</taxon>
        <taxon>Oceanospirillales</taxon>
        <taxon>Oceanospirillaceae</taxon>
        <taxon>Thalassolituus</taxon>
    </lineage>
</organism>
<comment type="similarity">
    <text evidence="1">Belongs to the bacterial solute-binding protein 3 family.</text>
</comment>
<evidence type="ECO:0000259" key="4">
    <source>
        <dbReference type="SMART" id="SM00062"/>
    </source>
</evidence>
<evidence type="ECO:0000256" key="2">
    <source>
        <dbReference type="ARBA" id="ARBA00022729"/>
    </source>
</evidence>
<evidence type="ECO:0000313" key="6">
    <source>
        <dbReference type="Proteomes" id="UP001147830"/>
    </source>
</evidence>
<dbReference type="AlphaFoldDB" id="A0A9X2WHW5"/>
<comment type="caution">
    <text evidence="5">The sequence shown here is derived from an EMBL/GenBank/DDBJ whole genome shotgun (WGS) entry which is preliminary data.</text>
</comment>
<dbReference type="Proteomes" id="UP001147830">
    <property type="component" value="Unassembled WGS sequence"/>
</dbReference>
<dbReference type="Gene3D" id="3.40.190.10">
    <property type="entry name" value="Periplasmic binding protein-like II"/>
    <property type="match status" value="2"/>
</dbReference>
<dbReference type="PANTHER" id="PTHR35936">
    <property type="entry name" value="MEMBRANE-BOUND LYTIC MUREIN TRANSGLYCOSYLASE F"/>
    <property type="match status" value="1"/>
</dbReference>
<evidence type="ECO:0000313" key="5">
    <source>
        <dbReference type="EMBL" id="MCT7360658.1"/>
    </source>
</evidence>
<feature type="transmembrane region" description="Helical" evidence="3">
    <location>
        <begin position="587"/>
        <end position="611"/>
    </location>
</feature>
<dbReference type="PANTHER" id="PTHR35936:SF38">
    <property type="entry name" value="GLUTAMINE-BINDING PERIPLASMIC PROTEIN"/>
    <property type="match status" value="1"/>
</dbReference>
<name>A0A9X2WHW5_9GAMM</name>
<keyword evidence="3" id="KW-0812">Transmembrane</keyword>
<feature type="transmembrane region" description="Helical" evidence="3">
    <location>
        <begin position="20"/>
        <end position="44"/>
    </location>
</feature>
<keyword evidence="2" id="KW-0732">Signal</keyword>